<organism evidence="1 2">
    <name type="scientific">Portunus trituberculatus</name>
    <name type="common">Swimming crab</name>
    <name type="synonym">Neptunus trituberculatus</name>
    <dbReference type="NCBI Taxonomy" id="210409"/>
    <lineage>
        <taxon>Eukaryota</taxon>
        <taxon>Metazoa</taxon>
        <taxon>Ecdysozoa</taxon>
        <taxon>Arthropoda</taxon>
        <taxon>Crustacea</taxon>
        <taxon>Multicrustacea</taxon>
        <taxon>Malacostraca</taxon>
        <taxon>Eumalacostraca</taxon>
        <taxon>Eucarida</taxon>
        <taxon>Decapoda</taxon>
        <taxon>Pleocyemata</taxon>
        <taxon>Brachyura</taxon>
        <taxon>Eubrachyura</taxon>
        <taxon>Portunoidea</taxon>
        <taxon>Portunidae</taxon>
        <taxon>Portuninae</taxon>
        <taxon>Portunus</taxon>
    </lineage>
</organism>
<proteinExistence type="predicted"/>
<keyword evidence="2" id="KW-1185">Reference proteome</keyword>
<dbReference type="Proteomes" id="UP000324222">
    <property type="component" value="Unassembled WGS sequence"/>
</dbReference>
<reference evidence="1 2" key="1">
    <citation type="submission" date="2019-05" db="EMBL/GenBank/DDBJ databases">
        <title>Another draft genome of Portunus trituberculatus and its Hox gene families provides insights of decapod evolution.</title>
        <authorList>
            <person name="Jeong J.-H."/>
            <person name="Song I."/>
            <person name="Kim S."/>
            <person name="Choi T."/>
            <person name="Kim D."/>
            <person name="Ryu S."/>
            <person name="Kim W."/>
        </authorList>
    </citation>
    <scope>NUCLEOTIDE SEQUENCE [LARGE SCALE GENOMIC DNA]</scope>
    <source>
        <tissue evidence="1">Muscle</tissue>
    </source>
</reference>
<name>A0A5B7HRY3_PORTR</name>
<comment type="caution">
    <text evidence="1">The sequence shown here is derived from an EMBL/GenBank/DDBJ whole genome shotgun (WGS) entry which is preliminary data.</text>
</comment>
<evidence type="ECO:0000313" key="2">
    <source>
        <dbReference type="Proteomes" id="UP000324222"/>
    </source>
</evidence>
<accession>A0A5B7HRY3</accession>
<dbReference type="EMBL" id="VSRR010034880">
    <property type="protein sequence ID" value="MPC72519.1"/>
    <property type="molecule type" value="Genomic_DNA"/>
</dbReference>
<sequence>MLHLARLSSLLSQLISDELGDLHNINVLTPLLVRLPPGSNSTVATSVHFCDLISVESFPRFQFNFTANTSVS</sequence>
<evidence type="ECO:0000313" key="1">
    <source>
        <dbReference type="EMBL" id="MPC72519.1"/>
    </source>
</evidence>
<dbReference type="AlphaFoldDB" id="A0A5B7HRY3"/>
<protein>
    <submittedName>
        <fullName evidence="1">Uncharacterized protein</fullName>
    </submittedName>
</protein>
<gene>
    <name evidence="1" type="ORF">E2C01_066829</name>
</gene>